<feature type="region of interest" description="Disordered" evidence="4">
    <location>
        <begin position="15"/>
        <end position="43"/>
    </location>
</feature>
<reference evidence="5" key="1">
    <citation type="submission" date="2020-04" db="EMBL/GenBank/DDBJ databases">
        <authorList>
            <person name="Alioto T."/>
            <person name="Alioto T."/>
            <person name="Gomez Garrido J."/>
        </authorList>
    </citation>
    <scope>NUCLEOTIDE SEQUENCE</scope>
    <source>
        <strain evidence="5">A484AB</strain>
    </source>
</reference>
<dbReference type="Proteomes" id="UP001152795">
    <property type="component" value="Unassembled WGS sequence"/>
</dbReference>
<dbReference type="GO" id="GO:0008234">
    <property type="term" value="F:cysteine-type peptidase activity"/>
    <property type="evidence" value="ECO:0007669"/>
    <property type="project" value="InterPro"/>
</dbReference>
<name>A0A7D9JLG1_PARCT</name>
<accession>A0A7D9JLG1</accession>
<dbReference type="PROSITE" id="PS50600">
    <property type="entry name" value="ULP_PROTEASE"/>
    <property type="match status" value="1"/>
</dbReference>
<keyword evidence="6" id="KW-1185">Reference proteome</keyword>
<gene>
    <name evidence="5" type="ORF">PACLA_8A014402</name>
</gene>
<sequence>MFQVNVEIKEEGPVKPACPLKRKGHPNMTEERKAKRKCPTDRSKVVPSTNLAKVDGKQKLVNEVTAFEWILKARTTENLNKILLTYGPVPVTLGNLCTIVPPHRLKKKDKAEIKKQLPKFVAGWLSGMIIEAELHRLEKEHPDCISANTSVEQLAVHEVKNTKRLWMNVDFATIKKIFVPMNPSGCHWNLLV</sequence>
<keyword evidence="3" id="KW-0378">Hydrolase</keyword>
<dbReference type="GO" id="GO:0006508">
    <property type="term" value="P:proteolysis"/>
    <property type="evidence" value="ECO:0007669"/>
    <property type="project" value="UniProtKB-KW"/>
</dbReference>
<evidence type="ECO:0000256" key="3">
    <source>
        <dbReference type="ARBA" id="ARBA00022801"/>
    </source>
</evidence>
<dbReference type="OrthoDB" id="5986742at2759"/>
<comment type="caution">
    <text evidence="5">The sequence shown here is derived from an EMBL/GenBank/DDBJ whole genome shotgun (WGS) entry which is preliminary data.</text>
</comment>
<dbReference type="InterPro" id="IPR038765">
    <property type="entry name" value="Papain-like_cys_pep_sf"/>
</dbReference>
<dbReference type="EMBL" id="CACRXK020017432">
    <property type="protein sequence ID" value="CAB4031199.1"/>
    <property type="molecule type" value="Genomic_DNA"/>
</dbReference>
<keyword evidence="2" id="KW-0645">Protease</keyword>
<dbReference type="AlphaFoldDB" id="A0A7D9JLG1"/>
<proteinExistence type="inferred from homology"/>
<dbReference type="InterPro" id="IPR003653">
    <property type="entry name" value="Peptidase_C48_C"/>
</dbReference>
<comment type="similarity">
    <text evidence="1">Belongs to the peptidase C48 family.</text>
</comment>
<evidence type="ECO:0000313" key="6">
    <source>
        <dbReference type="Proteomes" id="UP001152795"/>
    </source>
</evidence>
<evidence type="ECO:0000313" key="5">
    <source>
        <dbReference type="EMBL" id="CAB4031199.1"/>
    </source>
</evidence>
<evidence type="ECO:0000256" key="1">
    <source>
        <dbReference type="ARBA" id="ARBA00005234"/>
    </source>
</evidence>
<protein>
    <submittedName>
        <fullName evidence="5">Calcium-responsive transcription factor</fullName>
    </submittedName>
</protein>
<organism evidence="5 6">
    <name type="scientific">Paramuricea clavata</name>
    <name type="common">Red gorgonian</name>
    <name type="synonym">Violescent sea-whip</name>
    <dbReference type="NCBI Taxonomy" id="317549"/>
    <lineage>
        <taxon>Eukaryota</taxon>
        <taxon>Metazoa</taxon>
        <taxon>Cnidaria</taxon>
        <taxon>Anthozoa</taxon>
        <taxon>Octocorallia</taxon>
        <taxon>Malacalcyonacea</taxon>
        <taxon>Plexauridae</taxon>
        <taxon>Paramuricea</taxon>
    </lineage>
</organism>
<evidence type="ECO:0000256" key="4">
    <source>
        <dbReference type="SAM" id="MobiDB-lite"/>
    </source>
</evidence>
<dbReference type="SUPFAM" id="SSF54001">
    <property type="entry name" value="Cysteine proteinases"/>
    <property type="match status" value="1"/>
</dbReference>
<dbReference type="Gene3D" id="3.40.395.10">
    <property type="entry name" value="Adenoviral Proteinase, Chain A"/>
    <property type="match status" value="1"/>
</dbReference>
<feature type="compositionally biased region" description="Basic and acidic residues" evidence="4">
    <location>
        <begin position="28"/>
        <end position="43"/>
    </location>
</feature>
<evidence type="ECO:0000256" key="2">
    <source>
        <dbReference type="ARBA" id="ARBA00022670"/>
    </source>
</evidence>